<evidence type="ECO:0000313" key="3">
    <source>
        <dbReference type="Proteomes" id="UP000502421"/>
    </source>
</evidence>
<dbReference type="SUPFAM" id="SSF82866">
    <property type="entry name" value="Multidrug efflux transporter AcrB transmembrane domain"/>
    <property type="match status" value="2"/>
</dbReference>
<feature type="transmembrane region" description="Helical" evidence="1">
    <location>
        <begin position="12"/>
        <end position="30"/>
    </location>
</feature>
<accession>A0AAE7D5L4</accession>
<feature type="transmembrane region" description="Helical" evidence="1">
    <location>
        <begin position="359"/>
        <end position="380"/>
    </location>
</feature>
<evidence type="ECO:0000256" key="1">
    <source>
        <dbReference type="SAM" id="Phobius"/>
    </source>
</evidence>
<feature type="transmembrane region" description="Helical" evidence="1">
    <location>
        <begin position="525"/>
        <end position="545"/>
    </location>
</feature>
<dbReference type="Gene3D" id="3.30.70.1430">
    <property type="entry name" value="Multidrug efflux transporter AcrB pore domain"/>
    <property type="match status" value="2"/>
</dbReference>
<feature type="transmembrane region" description="Helical" evidence="1">
    <location>
        <begin position="436"/>
        <end position="459"/>
    </location>
</feature>
<proteinExistence type="predicted"/>
<protein>
    <submittedName>
        <fullName evidence="2">Efflux RND transporter permease subunit</fullName>
    </submittedName>
</protein>
<dbReference type="Gene3D" id="1.20.1640.10">
    <property type="entry name" value="Multidrug efflux transporter AcrB transmembrane domain"/>
    <property type="match status" value="2"/>
</dbReference>
<feature type="transmembrane region" description="Helical" evidence="1">
    <location>
        <begin position="897"/>
        <end position="917"/>
    </location>
</feature>
<dbReference type="SUPFAM" id="SSF82714">
    <property type="entry name" value="Multidrug efflux transporter AcrB TolC docking domain, DN and DC subdomains"/>
    <property type="match status" value="2"/>
</dbReference>
<feature type="transmembrane region" description="Helical" evidence="1">
    <location>
        <begin position="923"/>
        <end position="946"/>
    </location>
</feature>
<gene>
    <name evidence="2" type="ORF">HF329_05485</name>
</gene>
<dbReference type="GO" id="GO:0042910">
    <property type="term" value="F:xenobiotic transmembrane transporter activity"/>
    <property type="evidence" value="ECO:0007669"/>
    <property type="project" value="TreeGrafter"/>
</dbReference>
<dbReference type="Gene3D" id="3.30.70.1440">
    <property type="entry name" value="Multidrug efflux transporter AcrB pore domain"/>
    <property type="match status" value="1"/>
</dbReference>
<dbReference type="InterPro" id="IPR001036">
    <property type="entry name" value="Acrflvin-R"/>
</dbReference>
<dbReference type="EMBL" id="CP051205">
    <property type="protein sequence ID" value="QJB30778.1"/>
    <property type="molecule type" value="Genomic_DNA"/>
</dbReference>
<dbReference type="Gene3D" id="3.30.70.1320">
    <property type="entry name" value="Multidrug efflux transporter AcrB pore domain like"/>
    <property type="match status" value="1"/>
</dbReference>
<keyword evidence="1" id="KW-1133">Transmembrane helix</keyword>
<dbReference type="PANTHER" id="PTHR32063:SF8">
    <property type="entry name" value="CATION EFFLUX PROTEIN"/>
    <property type="match status" value="1"/>
</dbReference>
<sequence>MIRLIALALRKPLAVVVAFIAIVFFSWLTIRNMKMDIFPKMGLPTIYVAQPYGGLSPEQMEGFITSYYEYHFLYVTGVKFVESKSIQGATIIKIQFNEGTDMSQAMGEVVGYVNRSRAFMPPGTVPPFVTRFDAGSVPVGQLVFTSETRSLGEIQDLALFKVRPMFSTLPGVSAPPPFGGNQKTVIIKADPEKLRDYNLSPDEVVQALAKSNSITPAGNLREGDQLLITAQNAVVENVKELENVPLKTGAGPAVYVRDIASVELGSDVTTSYALINGKRSVYIPVTKRADAATWDVVQRVKAALPDMQAAVPEDIKVTYAFDQSGYVINSLRSLTTEGILGALLTGLMVLLFLRDLRGAFIVVITIPLALLSAIICLRIFGQTLNVMTLGGLALAIGILVDESTVTIENIHHHQELGKSKAKAIWDACREIALPKLLILLCVLAVFVPALFMTGIPGAMFLPLSLAVGFAMIASFILSQTLVPVFSHWLLKDRIRNEEASAPDRFRRFRERYESWLQRFVKTASLATPVYLIGAFGLMALGFYFLGTDIFPRTDAGQAQVRLRLPAGTRVERTESATQRLLQLADSITHSQIDISSAFVGVQPSSYPVNLIHLWTSGPHESVTKIKLKKGAGMAIEMFKESLREAVKKEMPAATLSFEPGDMVEQVVNMGTSNPIEVAVLGKNLSQSRKIADALNKKLQEVRYLRDVQIATPLEYPGVKLNIDRVKAGQLGLTVDQVTKSMVAATSSSRFTQPNYWLDKNTGTAYQVQVEYPQYRVNSSDQLGLVPVAGGSGGPVYLRDVTTMQKTTSPGEYDRINQQRYITITANIHKKDMGAAVKAVKGAIASLGELPQGVKIMLRGQADLLTQTMNELQAGLLIAVVVIFLMLTVNFQSFRLSLAVLSVVPAVIAGALLLLWITGQSLNIQSYMGTIMAVGVAVANAILLITNGELYRKEAREGFAVTGAGNRLRPILMTSLAMIAGMVPMAIGFSEGGDQTAPLGIAVIGGLVFSTLSTLVFLPAIYGGMMGRKAFHSPSLHPEDKESRYYETNHD</sequence>
<evidence type="ECO:0000313" key="2">
    <source>
        <dbReference type="EMBL" id="QJB30778.1"/>
    </source>
</evidence>
<feature type="transmembrane region" description="Helical" evidence="1">
    <location>
        <begin position="871"/>
        <end position="890"/>
    </location>
</feature>
<keyword evidence="1" id="KW-0812">Transmembrane</keyword>
<organism evidence="2 3">
    <name type="scientific">Chitinophaga oryzae</name>
    <dbReference type="NCBI Taxonomy" id="2725414"/>
    <lineage>
        <taxon>Bacteria</taxon>
        <taxon>Pseudomonadati</taxon>
        <taxon>Bacteroidota</taxon>
        <taxon>Chitinophagia</taxon>
        <taxon>Chitinophagales</taxon>
        <taxon>Chitinophagaceae</taxon>
        <taxon>Chitinophaga</taxon>
    </lineage>
</organism>
<dbReference type="KEGG" id="coy:HF329_05485"/>
<dbReference type="SUPFAM" id="SSF82693">
    <property type="entry name" value="Multidrug efflux transporter AcrB pore domain, PN1, PN2, PC1 and PC2 subdomains"/>
    <property type="match status" value="2"/>
</dbReference>
<dbReference type="Gene3D" id="3.30.2090.10">
    <property type="entry name" value="Multidrug efflux transporter AcrB TolC docking domain, DN and DC subdomains"/>
    <property type="match status" value="2"/>
</dbReference>
<dbReference type="Proteomes" id="UP000502421">
    <property type="component" value="Chromosome"/>
</dbReference>
<keyword evidence="1" id="KW-0472">Membrane</keyword>
<feature type="transmembrane region" description="Helical" evidence="1">
    <location>
        <begin position="998"/>
        <end position="1021"/>
    </location>
</feature>
<dbReference type="Pfam" id="PF00873">
    <property type="entry name" value="ACR_tran"/>
    <property type="match status" value="1"/>
</dbReference>
<dbReference type="GO" id="GO:0005886">
    <property type="term" value="C:plasma membrane"/>
    <property type="evidence" value="ECO:0007669"/>
    <property type="project" value="TreeGrafter"/>
</dbReference>
<reference evidence="3" key="1">
    <citation type="submission" date="2020-04" db="EMBL/GenBank/DDBJ databases">
        <authorList>
            <person name="Kittiwongwattana C."/>
        </authorList>
    </citation>
    <scope>NUCLEOTIDE SEQUENCE [LARGE SCALE GENOMIC DNA]</scope>
    <source>
        <strain evidence="3">1310</strain>
    </source>
</reference>
<dbReference type="PANTHER" id="PTHR32063">
    <property type="match status" value="1"/>
</dbReference>
<dbReference type="InterPro" id="IPR027463">
    <property type="entry name" value="AcrB_DN_DC_subdom"/>
</dbReference>
<name>A0AAE7D5L4_9BACT</name>
<dbReference type="AlphaFoldDB" id="A0AAE7D5L4"/>
<feature type="transmembrane region" description="Helical" evidence="1">
    <location>
        <begin position="465"/>
        <end position="490"/>
    </location>
</feature>
<feature type="transmembrane region" description="Helical" evidence="1">
    <location>
        <begin position="967"/>
        <end position="986"/>
    </location>
</feature>
<dbReference type="RefSeq" id="WP_168803056.1">
    <property type="nucleotide sequence ID" value="NZ_CP051205.1"/>
</dbReference>
<dbReference type="PRINTS" id="PR00702">
    <property type="entry name" value="ACRIFLAVINRP"/>
</dbReference>